<comment type="subcellular location">
    <subcellularLocation>
        <location evidence="10">Cytoplasm</location>
    </subcellularLocation>
</comment>
<evidence type="ECO:0000259" key="16">
    <source>
        <dbReference type="Pfam" id="PF01210"/>
    </source>
</evidence>
<feature type="domain" description="Glycerol-3-phosphate dehydrogenase NAD-dependent N-terminal" evidence="16">
    <location>
        <begin position="4"/>
        <end position="155"/>
    </location>
</feature>
<feature type="active site" description="Proton acceptor" evidence="10 11">
    <location>
        <position position="187"/>
    </location>
</feature>
<dbReference type="GO" id="GO:0046168">
    <property type="term" value="P:glycerol-3-phosphate catabolic process"/>
    <property type="evidence" value="ECO:0007669"/>
    <property type="project" value="InterPro"/>
</dbReference>
<evidence type="ECO:0000256" key="12">
    <source>
        <dbReference type="PIRSR" id="PIRSR000114-2"/>
    </source>
</evidence>
<keyword evidence="9 10" id="KW-1208">Phospholipid metabolism</keyword>
<dbReference type="GO" id="GO:0047952">
    <property type="term" value="F:glycerol-3-phosphate dehydrogenase [NAD(P)+] activity"/>
    <property type="evidence" value="ECO:0007669"/>
    <property type="project" value="UniProtKB-UniRule"/>
</dbReference>
<dbReference type="Gene3D" id="1.10.1040.10">
    <property type="entry name" value="N-(1-d-carboxylethyl)-l-norvaline Dehydrogenase, domain 2"/>
    <property type="match status" value="1"/>
</dbReference>
<feature type="binding site" evidence="12">
    <location>
        <position position="104"/>
    </location>
    <ligand>
        <name>substrate</name>
    </ligand>
</feature>
<feature type="domain" description="Glycerol-3-phosphate dehydrogenase NAD-dependent C-terminal" evidence="17">
    <location>
        <begin position="176"/>
        <end position="311"/>
    </location>
</feature>
<evidence type="ECO:0000256" key="9">
    <source>
        <dbReference type="ARBA" id="ARBA00023264"/>
    </source>
</evidence>
<feature type="binding site" evidence="10">
    <location>
        <position position="132"/>
    </location>
    <ligand>
        <name>sn-glycerol 3-phosphate</name>
        <dbReference type="ChEBI" id="CHEBI:57597"/>
    </ligand>
</feature>
<keyword evidence="7 10" id="KW-0443">Lipid metabolism</keyword>
<feature type="binding site" evidence="10">
    <location>
        <position position="104"/>
    </location>
    <ligand>
        <name>sn-glycerol 3-phosphate</name>
        <dbReference type="ChEBI" id="CHEBI:57597"/>
    </ligand>
</feature>
<keyword evidence="10" id="KW-0963">Cytoplasm</keyword>
<comment type="pathway">
    <text evidence="10">Membrane lipid metabolism; glycerophospholipid metabolism.</text>
</comment>
<dbReference type="GO" id="GO:0005829">
    <property type="term" value="C:cytosol"/>
    <property type="evidence" value="ECO:0007669"/>
    <property type="project" value="TreeGrafter"/>
</dbReference>
<feature type="binding site" evidence="13">
    <location>
        <position position="251"/>
    </location>
    <ligand>
        <name>NAD(+)</name>
        <dbReference type="ChEBI" id="CHEBI:57540"/>
    </ligand>
</feature>
<comment type="function">
    <text evidence="10">Catalyzes the reduction of the glycolytic intermediate dihydroxyacetone phosphate (DHAP) to sn-glycerol 3-phosphate (G3P), the key precursor for phospholipid synthesis.</text>
</comment>
<dbReference type="GO" id="GO:0008654">
    <property type="term" value="P:phospholipid biosynthetic process"/>
    <property type="evidence" value="ECO:0007669"/>
    <property type="project" value="UniProtKB-KW"/>
</dbReference>
<protein>
    <recommendedName>
        <fullName evidence="10">Glycerol-3-phosphate dehydrogenase [NAD(P)+]</fullName>
        <ecNumber evidence="10">1.1.1.94</ecNumber>
    </recommendedName>
    <alternativeName>
        <fullName evidence="10">NAD(P)(+)-dependent glycerol-3-phosphate dehydrogenase</fullName>
    </alternativeName>
    <alternativeName>
        <fullName evidence="10">NAD(P)H-dependent dihydroxyacetone-phosphate reductase</fullName>
    </alternativeName>
</protein>
<dbReference type="Proteomes" id="UP000464495">
    <property type="component" value="Chromosome"/>
</dbReference>
<evidence type="ECO:0000256" key="8">
    <source>
        <dbReference type="ARBA" id="ARBA00023209"/>
    </source>
</evidence>
<dbReference type="AlphaFoldDB" id="A0A6P1T4G4"/>
<evidence type="ECO:0000256" key="10">
    <source>
        <dbReference type="HAMAP-Rule" id="MF_00394"/>
    </source>
</evidence>
<evidence type="ECO:0000256" key="11">
    <source>
        <dbReference type="PIRSR" id="PIRSR000114-1"/>
    </source>
</evidence>
<feature type="binding site" evidence="10">
    <location>
        <position position="32"/>
    </location>
    <ligand>
        <name>NADPH</name>
        <dbReference type="ChEBI" id="CHEBI:57783"/>
    </ligand>
</feature>
<evidence type="ECO:0000256" key="14">
    <source>
        <dbReference type="RuleBase" id="RU000437"/>
    </source>
</evidence>
<feature type="binding site" evidence="10">
    <location>
        <position position="250"/>
    </location>
    <ligand>
        <name>sn-glycerol 3-phosphate</name>
        <dbReference type="ChEBI" id="CHEBI:57597"/>
    </ligand>
</feature>
<keyword evidence="3 10" id="KW-0547">Nucleotide-binding</keyword>
<evidence type="ECO:0000256" key="15">
    <source>
        <dbReference type="RuleBase" id="RU000439"/>
    </source>
</evidence>
<feature type="binding site" evidence="10">
    <location>
        <position position="251"/>
    </location>
    <ligand>
        <name>sn-glycerol 3-phosphate</name>
        <dbReference type="ChEBI" id="CHEBI:57597"/>
    </ligand>
</feature>
<dbReference type="GO" id="GO:0005975">
    <property type="term" value="P:carbohydrate metabolic process"/>
    <property type="evidence" value="ECO:0007669"/>
    <property type="project" value="InterPro"/>
</dbReference>
<name>A0A6P1T4G4_9RHOB</name>
<feature type="binding site" evidence="10">
    <location>
        <position position="12"/>
    </location>
    <ligand>
        <name>NADPH</name>
        <dbReference type="ChEBI" id="CHEBI:57783"/>
    </ligand>
</feature>
<keyword evidence="8 10" id="KW-0594">Phospholipid biosynthesis</keyword>
<comment type="catalytic activity">
    <reaction evidence="10">
        <text>sn-glycerol 3-phosphate + NAD(+) = dihydroxyacetone phosphate + NADH + H(+)</text>
        <dbReference type="Rhea" id="RHEA:11092"/>
        <dbReference type="ChEBI" id="CHEBI:15378"/>
        <dbReference type="ChEBI" id="CHEBI:57540"/>
        <dbReference type="ChEBI" id="CHEBI:57597"/>
        <dbReference type="ChEBI" id="CHEBI:57642"/>
        <dbReference type="ChEBI" id="CHEBI:57945"/>
        <dbReference type="EC" id="1.1.1.94"/>
    </reaction>
</comment>
<feature type="binding site" evidence="10">
    <location>
        <position position="104"/>
    </location>
    <ligand>
        <name>NADPH</name>
        <dbReference type="ChEBI" id="CHEBI:57783"/>
    </ligand>
</feature>
<keyword evidence="6 10" id="KW-0520">NAD</keyword>
<dbReference type="InterPro" id="IPR011128">
    <property type="entry name" value="G3P_DH_NAD-dep_N"/>
</dbReference>
<evidence type="ECO:0000256" key="13">
    <source>
        <dbReference type="PIRSR" id="PIRSR000114-3"/>
    </source>
</evidence>
<feature type="binding site" evidence="10">
    <location>
        <position position="251"/>
    </location>
    <ligand>
        <name>NADPH</name>
        <dbReference type="ChEBI" id="CHEBI:57783"/>
    </ligand>
</feature>
<dbReference type="PANTHER" id="PTHR11728:SF1">
    <property type="entry name" value="GLYCEROL-3-PHOSPHATE DEHYDROGENASE [NAD(+)] 2, CHLOROPLASTIC"/>
    <property type="match status" value="1"/>
</dbReference>
<feature type="binding site" evidence="10">
    <location>
        <position position="252"/>
    </location>
    <ligand>
        <name>sn-glycerol 3-phosphate</name>
        <dbReference type="ChEBI" id="CHEBI:57597"/>
    </ligand>
</feature>
<dbReference type="InterPro" id="IPR008927">
    <property type="entry name" value="6-PGluconate_DH-like_C_sf"/>
</dbReference>
<evidence type="ECO:0000256" key="2">
    <source>
        <dbReference type="ARBA" id="ARBA00022516"/>
    </source>
</evidence>
<evidence type="ECO:0000256" key="3">
    <source>
        <dbReference type="ARBA" id="ARBA00022741"/>
    </source>
</evidence>
<dbReference type="Pfam" id="PF07479">
    <property type="entry name" value="NAD_Gly3P_dh_C"/>
    <property type="match status" value="1"/>
</dbReference>
<feature type="binding site" evidence="12">
    <location>
        <begin position="251"/>
        <end position="252"/>
    </location>
    <ligand>
        <name>substrate</name>
    </ligand>
</feature>
<dbReference type="InterPro" id="IPR006109">
    <property type="entry name" value="G3P_DH_NAD-dep_C"/>
</dbReference>
<feature type="binding site" evidence="10">
    <location>
        <position position="240"/>
    </location>
    <ligand>
        <name>sn-glycerol 3-phosphate</name>
        <dbReference type="ChEBI" id="CHEBI:57597"/>
    </ligand>
</feature>
<comment type="similarity">
    <text evidence="1 10 14">Belongs to the NAD-dependent glycerol-3-phosphate dehydrogenase family.</text>
</comment>
<dbReference type="SUPFAM" id="SSF51735">
    <property type="entry name" value="NAD(P)-binding Rossmann-fold domains"/>
    <property type="match status" value="1"/>
</dbReference>
<dbReference type="PANTHER" id="PTHR11728">
    <property type="entry name" value="GLYCEROL-3-PHOSPHATE DEHYDROGENASE"/>
    <property type="match status" value="1"/>
</dbReference>
<evidence type="ECO:0000256" key="5">
    <source>
        <dbReference type="ARBA" id="ARBA00023002"/>
    </source>
</evidence>
<gene>
    <name evidence="10" type="primary">gpsA</name>
    <name evidence="18" type="ORF">GO499_17760</name>
</gene>
<keyword evidence="5 10" id="KW-0560">Oxidoreductase</keyword>
<dbReference type="InterPro" id="IPR006168">
    <property type="entry name" value="G3P_DH_NAD-dep"/>
</dbReference>
<feature type="binding site" evidence="10">
    <location>
        <position position="136"/>
    </location>
    <ligand>
        <name>NADPH</name>
        <dbReference type="ChEBI" id="CHEBI:57783"/>
    </ligand>
</feature>
<dbReference type="PIRSF" id="PIRSF000114">
    <property type="entry name" value="Glycerol-3-P_dh"/>
    <property type="match status" value="1"/>
</dbReference>
<evidence type="ECO:0000259" key="17">
    <source>
        <dbReference type="Pfam" id="PF07479"/>
    </source>
</evidence>
<dbReference type="Gene3D" id="3.40.50.720">
    <property type="entry name" value="NAD(P)-binding Rossmann-like Domain"/>
    <property type="match status" value="1"/>
</dbReference>
<dbReference type="KEGG" id="amaq:GO499_17760"/>
<evidence type="ECO:0000256" key="6">
    <source>
        <dbReference type="ARBA" id="ARBA00023027"/>
    </source>
</evidence>
<proteinExistence type="inferred from homology"/>
<dbReference type="NCBIfam" id="NF000940">
    <property type="entry name" value="PRK00094.1-2"/>
    <property type="match status" value="1"/>
</dbReference>
<dbReference type="PRINTS" id="PR00077">
    <property type="entry name" value="GPDHDRGNASE"/>
</dbReference>
<dbReference type="InterPro" id="IPR013328">
    <property type="entry name" value="6PGD_dom2"/>
</dbReference>
<comment type="catalytic activity">
    <reaction evidence="10 15">
        <text>sn-glycerol 3-phosphate + NADP(+) = dihydroxyacetone phosphate + NADPH + H(+)</text>
        <dbReference type="Rhea" id="RHEA:11096"/>
        <dbReference type="ChEBI" id="CHEBI:15378"/>
        <dbReference type="ChEBI" id="CHEBI:57597"/>
        <dbReference type="ChEBI" id="CHEBI:57642"/>
        <dbReference type="ChEBI" id="CHEBI:57783"/>
        <dbReference type="ChEBI" id="CHEBI:58349"/>
        <dbReference type="EC" id="1.1.1.94"/>
    </reaction>
</comment>
<dbReference type="GO" id="GO:0051287">
    <property type="term" value="F:NAD binding"/>
    <property type="evidence" value="ECO:0007669"/>
    <property type="project" value="InterPro"/>
</dbReference>
<keyword evidence="4 10" id="KW-0521">NADP</keyword>
<evidence type="ECO:0000313" key="19">
    <source>
        <dbReference type="Proteomes" id="UP000464495"/>
    </source>
</evidence>
<evidence type="ECO:0000256" key="1">
    <source>
        <dbReference type="ARBA" id="ARBA00011009"/>
    </source>
</evidence>
<dbReference type="PROSITE" id="PS00957">
    <property type="entry name" value="NAD_G3PDH"/>
    <property type="match status" value="1"/>
</dbReference>
<dbReference type="Pfam" id="PF01210">
    <property type="entry name" value="NAD_Gly3P_dh_N"/>
    <property type="match status" value="1"/>
</dbReference>
<feature type="binding site" evidence="13">
    <location>
        <begin position="8"/>
        <end position="13"/>
    </location>
    <ligand>
        <name>NAD(+)</name>
        <dbReference type="ChEBI" id="CHEBI:57540"/>
    </ligand>
</feature>
<comment type="caution">
    <text evidence="10">Lacks conserved residue(s) required for the propagation of feature annotation.</text>
</comment>
<sequence length="324" mass="33099">MTPVAVIGAGAYGTALAIAIAKTGRPVQLWARTTEQAEALANQRENSRRLPGVGLPPSVQPTGLIADIKANATLLLAIPAQATETFLRQCGDALPSAPVVLAAKGISLDDSRLQTEIASALLPERQFAVLSGPGFADEIARGFPTALTLAASDRHLVSTLQDSLSTPTLRLYTSTDILGVQLGGALKNVVALACGMCAGAGLGESARAALMTRGFAEMQRLAKAMGADPATLAGLSGLGDLALSSASQKSRNFAAGYRLGARAVAAEGQTVEGIATARATVTLASRHNVEMPIAAAVTKVLNGELDVAGAMQALLARPQREETA</sequence>
<feature type="binding site" evidence="10">
    <location>
        <position position="187"/>
    </location>
    <ligand>
        <name>sn-glycerol 3-phosphate</name>
        <dbReference type="ChEBI" id="CHEBI:57597"/>
    </ligand>
</feature>
<dbReference type="UniPathway" id="UPA00940"/>
<dbReference type="NCBIfam" id="NF000942">
    <property type="entry name" value="PRK00094.1-4"/>
    <property type="match status" value="1"/>
</dbReference>
<dbReference type="HAMAP" id="MF_00394">
    <property type="entry name" value="NAD_Glyc3P_dehydrog"/>
    <property type="match status" value="1"/>
</dbReference>
<organism evidence="18 19">
    <name type="scientific">Algicella marina</name>
    <dbReference type="NCBI Taxonomy" id="2683284"/>
    <lineage>
        <taxon>Bacteria</taxon>
        <taxon>Pseudomonadati</taxon>
        <taxon>Pseudomonadota</taxon>
        <taxon>Alphaproteobacteria</taxon>
        <taxon>Rhodobacterales</taxon>
        <taxon>Paracoccaceae</taxon>
        <taxon>Algicella</taxon>
    </lineage>
</organism>
<evidence type="ECO:0000313" key="18">
    <source>
        <dbReference type="EMBL" id="QHQ36897.1"/>
    </source>
</evidence>
<dbReference type="GO" id="GO:0046167">
    <property type="term" value="P:glycerol-3-phosphate biosynthetic process"/>
    <property type="evidence" value="ECO:0007669"/>
    <property type="project" value="UniProtKB-UniRule"/>
</dbReference>
<evidence type="ECO:0000256" key="7">
    <source>
        <dbReference type="ARBA" id="ARBA00023098"/>
    </source>
</evidence>
<feature type="binding site" evidence="10">
    <location>
        <position position="272"/>
    </location>
    <ligand>
        <name>NADPH</name>
        <dbReference type="ChEBI" id="CHEBI:57783"/>
    </ligand>
</feature>
<reference evidence="18 19" key="1">
    <citation type="submission" date="2019-12" db="EMBL/GenBank/DDBJ databases">
        <title>Complete genome sequence of Algicella marina strain 9Alg 56(T) isolated from the red alga Tichocarpus crinitus.</title>
        <authorList>
            <person name="Kim S.-G."/>
            <person name="Nedashkovskaya O.I."/>
        </authorList>
    </citation>
    <scope>NUCLEOTIDE SEQUENCE [LARGE SCALE GENOMIC DNA]</scope>
    <source>
        <strain evidence="18 19">9Alg 56</strain>
    </source>
</reference>
<keyword evidence="2 10" id="KW-0444">Lipid biosynthesis</keyword>
<dbReference type="FunFam" id="3.40.50.720:FF:000019">
    <property type="entry name" value="Glycerol-3-phosphate dehydrogenase [NAD(P)+]"/>
    <property type="match status" value="1"/>
</dbReference>
<dbReference type="GO" id="GO:0006650">
    <property type="term" value="P:glycerophospholipid metabolic process"/>
    <property type="evidence" value="ECO:0007669"/>
    <property type="project" value="UniProtKB-UniRule"/>
</dbReference>
<feature type="binding site" evidence="13">
    <location>
        <position position="136"/>
    </location>
    <ligand>
        <name>NAD(+)</name>
        <dbReference type="ChEBI" id="CHEBI:57540"/>
    </ligand>
</feature>
<evidence type="ECO:0000256" key="4">
    <source>
        <dbReference type="ARBA" id="ARBA00022857"/>
    </source>
</evidence>
<dbReference type="EMBL" id="CP046620">
    <property type="protein sequence ID" value="QHQ36897.1"/>
    <property type="molecule type" value="Genomic_DNA"/>
</dbReference>
<dbReference type="RefSeq" id="WP_161863440.1">
    <property type="nucleotide sequence ID" value="NZ_CP046620.1"/>
</dbReference>
<keyword evidence="19" id="KW-1185">Reference proteome</keyword>
<dbReference type="SUPFAM" id="SSF48179">
    <property type="entry name" value="6-phosphogluconate dehydrogenase C-terminal domain-like"/>
    <property type="match status" value="1"/>
</dbReference>
<dbReference type="InterPro" id="IPR036291">
    <property type="entry name" value="NAD(P)-bd_dom_sf"/>
</dbReference>
<dbReference type="EC" id="1.1.1.94" evidence="10"/>
<accession>A0A6P1T4G4</accession>